<evidence type="ECO:0000313" key="2">
    <source>
        <dbReference type="Proteomes" id="UP000285456"/>
    </source>
</evidence>
<protein>
    <submittedName>
        <fullName evidence="1">HAD family phosphatase</fullName>
    </submittedName>
</protein>
<dbReference type="PANTHER" id="PTHR10000:SF55">
    <property type="entry name" value="5-AMINO-6-(5-PHOSPHO-D-RIBITYLAMINO)URACIL PHOSPHATASE YCSE"/>
    <property type="match status" value="1"/>
</dbReference>
<dbReference type="AlphaFoldDB" id="A0A417YNI5"/>
<dbReference type="InterPro" id="IPR006379">
    <property type="entry name" value="HAD-SF_hydro_IIB"/>
</dbReference>
<dbReference type="NCBIfam" id="TIGR01484">
    <property type="entry name" value="HAD-SF-IIB"/>
    <property type="match status" value="1"/>
</dbReference>
<dbReference type="Pfam" id="PF08282">
    <property type="entry name" value="Hydrolase_3"/>
    <property type="match status" value="1"/>
</dbReference>
<proteinExistence type="predicted"/>
<dbReference type="SFLD" id="SFLDG01144">
    <property type="entry name" value="C2.B.4:_PGP_Like"/>
    <property type="match status" value="1"/>
</dbReference>
<dbReference type="CDD" id="cd07516">
    <property type="entry name" value="HAD_Pase"/>
    <property type="match status" value="1"/>
</dbReference>
<dbReference type="SFLD" id="SFLDS00003">
    <property type="entry name" value="Haloacid_Dehalogenase"/>
    <property type="match status" value="1"/>
</dbReference>
<dbReference type="InterPro" id="IPR000150">
    <property type="entry name" value="Cof"/>
</dbReference>
<dbReference type="RefSeq" id="WP_118888431.1">
    <property type="nucleotide sequence ID" value="NZ_PHUT01000001.1"/>
</dbReference>
<dbReference type="EMBL" id="QWEH01000001">
    <property type="protein sequence ID" value="RHW35286.1"/>
    <property type="molecule type" value="Genomic_DNA"/>
</dbReference>
<organism evidence="1 2">
    <name type="scientific">Oceanobacillus profundus</name>
    <dbReference type="NCBI Taxonomy" id="372463"/>
    <lineage>
        <taxon>Bacteria</taxon>
        <taxon>Bacillati</taxon>
        <taxon>Bacillota</taxon>
        <taxon>Bacilli</taxon>
        <taxon>Bacillales</taxon>
        <taxon>Bacillaceae</taxon>
        <taxon>Oceanobacillus</taxon>
    </lineage>
</organism>
<dbReference type="PANTHER" id="PTHR10000">
    <property type="entry name" value="PHOSPHOSERINE PHOSPHATASE"/>
    <property type="match status" value="1"/>
</dbReference>
<sequence length="288" mass="31528">MKLIASDLDGTLLDEEGVVSEENIAAIQKAVAHGIRFVVATGRSYDAANTPLKQAGITCPIISLNGAVAYTEDKQLIRTVPMDKSVAMQVLEVCREADMYLEFFTTNGIYSVSKKYFLEVLVDIMKSANPNASETEIREKAELRFQAEPVQFIADYDELFAIENLEIYKILAFSLDKEKLASARAQLSGVAGMAITSSGDINLEFNHRDAQKGIALKHLAESMGIDMVDVMAMGDNWNDESMLRSAGRGVAMGNASDEIKALCSYTTKANYDHGVAFAIEEMLRTINA</sequence>
<dbReference type="GO" id="GO:0005829">
    <property type="term" value="C:cytosol"/>
    <property type="evidence" value="ECO:0007669"/>
    <property type="project" value="TreeGrafter"/>
</dbReference>
<dbReference type="SUPFAM" id="SSF56784">
    <property type="entry name" value="HAD-like"/>
    <property type="match status" value="1"/>
</dbReference>
<dbReference type="SFLD" id="SFLDG01140">
    <property type="entry name" value="C2.B:_Phosphomannomutase_and_P"/>
    <property type="match status" value="1"/>
</dbReference>
<dbReference type="Gene3D" id="3.30.1240.10">
    <property type="match status" value="1"/>
</dbReference>
<dbReference type="GO" id="GO:0016791">
    <property type="term" value="F:phosphatase activity"/>
    <property type="evidence" value="ECO:0007669"/>
    <property type="project" value="UniProtKB-ARBA"/>
</dbReference>
<dbReference type="InterPro" id="IPR023214">
    <property type="entry name" value="HAD_sf"/>
</dbReference>
<comment type="caution">
    <text evidence="1">The sequence shown here is derived from an EMBL/GenBank/DDBJ whole genome shotgun (WGS) entry which is preliminary data.</text>
</comment>
<evidence type="ECO:0000313" key="1">
    <source>
        <dbReference type="EMBL" id="RHW35286.1"/>
    </source>
</evidence>
<dbReference type="NCBIfam" id="TIGR00099">
    <property type="entry name" value="Cof-subfamily"/>
    <property type="match status" value="1"/>
</dbReference>
<keyword evidence="2" id="KW-1185">Reference proteome</keyword>
<reference evidence="1 2" key="1">
    <citation type="journal article" date="2007" name="Int. J. Syst. Evol. Microbiol.">
        <title>Oceanobacillus profundus sp. nov., isolated from a deep-sea sediment core.</title>
        <authorList>
            <person name="Kim Y.G."/>
            <person name="Choi D.H."/>
            <person name="Hyun S."/>
            <person name="Cho B.C."/>
        </authorList>
    </citation>
    <scope>NUCLEOTIDE SEQUENCE [LARGE SCALE GENOMIC DNA]</scope>
    <source>
        <strain evidence="1 2">DSM 18246</strain>
    </source>
</reference>
<name>A0A417YNI5_9BACI</name>
<dbReference type="OrthoDB" id="9806027at2"/>
<accession>A0A417YNI5</accession>
<dbReference type="Gene3D" id="3.40.50.1000">
    <property type="entry name" value="HAD superfamily/HAD-like"/>
    <property type="match status" value="1"/>
</dbReference>
<dbReference type="PROSITE" id="PS01229">
    <property type="entry name" value="COF_2"/>
    <property type="match status" value="1"/>
</dbReference>
<dbReference type="GO" id="GO:0000287">
    <property type="term" value="F:magnesium ion binding"/>
    <property type="evidence" value="ECO:0007669"/>
    <property type="project" value="TreeGrafter"/>
</dbReference>
<gene>
    <name evidence="1" type="ORF">D1B32_01320</name>
</gene>
<dbReference type="Proteomes" id="UP000285456">
    <property type="component" value="Unassembled WGS sequence"/>
</dbReference>
<dbReference type="InterPro" id="IPR036412">
    <property type="entry name" value="HAD-like_sf"/>
</dbReference>